<keyword evidence="1" id="KW-0812">Transmembrane</keyword>
<dbReference type="EMBL" id="JACDUU010000006">
    <property type="protein sequence ID" value="MBA2872200.1"/>
    <property type="molecule type" value="Genomic_DNA"/>
</dbReference>
<comment type="caution">
    <text evidence="2">The sequence shown here is derived from an EMBL/GenBank/DDBJ whole genome shotgun (WGS) entry which is preliminary data.</text>
</comment>
<reference evidence="2 3" key="1">
    <citation type="submission" date="2020-07" db="EMBL/GenBank/DDBJ databases">
        <title>Genomic Encyclopedia of Type Strains, Phase IV (KMG-IV): sequencing the most valuable type-strain genomes for metagenomic binning, comparative biology and taxonomic classification.</title>
        <authorList>
            <person name="Goeker M."/>
        </authorList>
    </citation>
    <scope>NUCLEOTIDE SEQUENCE [LARGE SCALE GENOMIC DNA]</scope>
    <source>
        <strain evidence="2 3">DSM 25220</strain>
    </source>
</reference>
<accession>A0A7W0BW41</accession>
<name>A0A7W0BW41_9BACL</name>
<feature type="transmembrane region" description="Helical" evidence="1">
    <location>
        <begin position="70"/>
        <end position="94"/>
    </location>
</feature>
<protein>
    <submittedName>
        <fullName evidence="2">Magnesium-transporting ATPase (P-type)</fullName>
    </submittedName>
</protein>
<evidence type="ECO:0000313" key="3">
    <source>
        <dbReference type="Proteomes" id="UP000580891"/>
    </source>
</evidence>
<dbReference type="Proteomes" id="UP000580891">
    <property type="component" value="Unassembled WGS sequence"/>
</dbReference>
<dbReference type="AlphaFoldDB" id="A0A7W0BW41"/>
<proteinExistence type="predicted"/>
<keyword evidence="1" id="KW-1133">Transmembrane helix</keyword>
<evidence type="ECO:0000256" key="1">
    <source>
        <dbReference type="SAM" id="Phobius"/>
    </source>
</evidence>
<organism evidence="2 3">
    <name type="scientific">[Anoxybacillus] calidus</name>
    <dbReference type="NCBI Taxonomy" id="575178"/>
    <lineage>
        <taxon>Bacteria</taxon>
        <taxon>Bacillati</taxon>
        <taxon>Bacillota</taxon>
        <taxon>Bacilli</taxon>
        <taxon>Bacillales</taxon>
        <taxon>Anoxybacillaceae</taxon>
        <taxon>Paranoxybacillus</taxon>
    </lineage>
</organism>
<evidence type="ECO:0000313" key="2">
    <source>
        <dbReference type="EMBL" id="MBA2872200.1"/>
    </source>
</evidence>
<keyword evidence="3" id="KW-1185">Reference proteome</keyword>
<sequence>MKLFSKQLIISFLVCLLMLHLTELFTIEPHVTSGNGNPGLLIMMLATFSFLFFGRGLWKVLTNMSVSKRGLLFMSIGSFCILSMSAFLEITYVLDLIKQLGGPPSNVNSRIYRFSWINQYTNTFYVNVYTYIIFISSIVFIYSIQRMFTKDKKLILLNRENKGQ</sequence>
<feature type="transmembrane region" description="Helical" evidence="1">
    <location>
        <begin position="40"/>
        <end position="58"/>
    </location>
</feature>
<feature type="transmembrane region" description="Helical" evidence="1">
    <location>
        <begin position="124"/>
        <end position="144"/>
    </location>
</feature>
<keyword evidence="1" id="KW-0472">Membrane</keyword>
<gene>
    <name evidence="2" type="ORF">HNQ85_002509</name>
</gene>